<comment type="caution">
    <text evidence="7">The sequence shown here is derived from an EMBL/GenBank/DDBJ whole genome shotgun (WGS) entry which is preliminary data.</text>
</comment>
<proteinExistence type="predicted"/>
<keyword evidence="2" id="KW-0169">Cobalamin biosynthesis</keyword>
<keyword evidence="4" id="KW-0808">Transferase</keyword>
<keyword evidence="5" id="KW-0949">S-adenosyl-L-methionine</keyword>
<protein>
    <recommendedName>
        <fullName evidence="6">Tetrapyrrole methylase domain-containing protein</fullName>
    </recommendedName>
</protein>
<reference evidence="7 8" key="1">
    <citation type="submission" date="2024-02" db="EMBL/GenBank/DDBJ databases">
        <title>Deinococcus caeni NBRC 101312.</title>
        <authorList>
            <person name="Ichikawa N."/>
            <person name="Katano-Makiyama Y."/>
            <person name="Hidaka K."/>
        </authorList>
    </citation>
    <scope>NUCLEOTIDE SEQUENCE [LARGE SCALE GENOMIC DNA]</scope>
    <source>
        <strain evidence="7 8">NBRC 101312</strain>
    </source>
</reference>
<comment type="pathway">
    <text evidence="1">Cofactor biosynthesis; adenosylcobalamin biosynthesis.</text>
</comment>
<evidence type="ECO:0000256" key="4">
    <source>
        <dbReference type="ARBA" id="ARBA00022679"/>
    </source>
</evidence>
<dbReference type="PANTHER" id="PTHR43182">
    <property type="entry name" value="COBALT-PRECORRIN-6B C(15)-METHYLTRANSFERASE (DECARBOXYLATING)"/>
    <property type="match status" value="1"/>
</dbReference>
<organism evidence="7 8">
    <name type="scientific">Deinococcus caeni</name>
    <dbReference type="NCBI Taxonomy" id="569127"/>
    <lineage>
        <taxon>Bacteria</taxon>
        <taxon>Thermotogati</taxon>
        <taxon>Deinococcota</taxon>
        <taxon>Deinococci</taxon>
        <taxon>Deinococcales</taxon>
        <taxon>Deinococcaceae</taxon>
        <taxon>Deinococcus</taxon>
    </lineage>
</organism>
<dbReference type="Proteomes" id="UP001423409">
    <property type="component" value="Unassembled WGS sequence"/>
</dbReference>
<dbReference type="SUPFAM" id="SSF53790">
    <property type="entry name" value="Tetrapyrrole methylase"/>
    <property type="match status" value="1"/>
</dbReference>
<dbReference type="CDD" id="cd11644">
    <property type="entry name" value="Precorrin-6Y-MT"/>
    <property type="match status" value="1"/>
</dbReference>
<keyword evidence="3" id="KW-0489">Methyltransferase</keyword>
<evidence type="ECO:0000313" key="7">
    <source>
        <dbReference type="EMBL" id="GAA5439018.1"/>
    </source>
</evidence>
<dbReference type="Gene3D" id="3.40.1010.10">
    <property type="entry name" value="Cobalt-precorrin-4 Transmethylase, Domain 1"/>
    <property type="match status" value="1"/>
</dbReference>
<dbReference type="NCBIfam" id="NF004457">
    <property type="entry name" value="PRK05787.1-5"/>
    <property type="match status" value="1"/>
</dbReference>
<dbReference type="InterPro" id="IPR014777">
    <property type="entry name" value="4pyrrole_Mease_sub1"/>
</dbReference>
<name>A0ABP9U866_9DEIO</name>
<dbReference type="PANTHER" id="PTHR43182:SF1">
    <property type="entry name" value="COBALT-PRECORRIN-7 C(5)-METHYLTRANSFERASE"/>
    <property type="match status" value="1"/>
</dbReference>
<evidence type="ECO:0000313" key="8">
    <source>
        <dbReference type="Proteomes" id="UP001423409"/>
    </source>
</evidence>
<accession>A0ABP9U866</accession>
<gene>
    <name evidence="7" type="ORF">Dcae01_00513</name>
</gene>
<feature type="domain" description="Tetrapyrrole methylase" evidence="6">
    <location>
        <begin position="1"/>
        <end position="200"/>
    </location>
</feature>
<keyword evidence="8" id="KW-1185">Reference proteome</keyword>
<evidence type="ECO:0000259" key="6">
    <source>
        <dbReference type="Pfam" id="PF00590"/>
    </source>
</evidence>
<evidence type="ECO:0000256" key="3">
    <source>
        <dbReference type="ARBA" id="ARBA00022603"/>
    </source>
</evidence>
<evidence type="ECO:0000256" key="1">
    <source>
        <dbReference type="ARBA" id="ARBA00004953"/>
    </source>
</evidence>
<evidence type="ECO:0000256" key="2">
    <source>
        <dbReference type="ARBA" id="ARBA00022573"/>
    </source>
</evidence>
<dbReference type="InterPro" id="IPR000878">
    <property type="entry name" value="4pyrrol_Mease"/>
</dbReference>
<evidence type="ECO:0000256" key="5">
    <source>
        <dbReference type="ARBA" id="ARBA00022691"/>
    </source>
</evidence>
<dbReference type="InterPro" id="IPR012818">
    <property type="entry name" value="CbiE"/>
</dbReference>
<dbReference type="InterPro" id="IPR035996">
    <property type="entry name" value="4pyrrol_Methylase_sf"/>
</dbReference>
<dbReference type="Pfam" id="PF00590">
    <property type="entry name" value="TP_methylase"/>
    <property type="match status" value="1"/>
</dbReference>
<dbReference type="InterPro" id="IPR050714">
    <property type="entry name" value="Cobalamin_biosynth_MTase"/>
</dbReference>
<dbReference type="EMBL" id="BAABQU010000004">
    <property type="protein sequence ID" value="GAA5439018.1"/>
    <property type="molecule type" value="Genomic_DNA"/>
</dbReference>
<sequence>MITCIGAGPGHLDFLTRGGADLIAGADVVAGFDAVVDVVRPLLTTQTVVTMGYRDQVEKLAGVAALHHAGKRCVVVFMGDVHFSGFQFLERVETACGHPVHTLPGISSAQVLASRARVCFDETTFLTFHRRGDMAPFKAHLRDVLAAGRNAIVIPRPWDFMPGDVAAFLLGRGVSSAHRAEVWENLTRAEATWTGTLGELEGRTFSDMSILLIRALRPMPTGLEGEI</sequence>